<reference evidence="2 3" key="1">
    <citation type="submission" date="2019-07" db="EMBL/GenBank/DDBJ databases">
        <title>Diversity of Bacteria from Kongsfjorden, Arctic.</title>
        <authorList>
            <person name="Yu Y."/>
        </authorList>
    </citation>
    <scope>NUCLEOTIDE SEQUENCE [LARGE SCALE GENOMIC DNA]</scope>
    <source>
        <strain evidence="2 3">SM1928</strain>
    </source>
</reference>
<dbReference type="EMBL" id="VNFK01000024">
    <property type="protein sequence ID" value="TVU58466.1"/>
    <property type="molecule type" value="Genomic_DNA"/>
</dbReference>
<name>A0A558GNN9_PAENT</name>
<gene>
    <name evidence="2" type="ORF">FQP90_21200</name>
</gene>
<sequence>MTSRTTAQTPDSSLSPAHPRLVPQQAHELHRRGGGAGVVVLSGGGQGDAFTSAHNHSRKLPKDHHDKGQPRHRRIRHDLCGRDSL</sequence>
<dbReference type="AlphaFoldDB" id="A0A558GNN9"/>
<proteinExistence type="predicted"/>
<dbReference type="Proteomes" id="UP000316500">
    <property type="component" value="Unassembled WGS sequence"/>
</dbReference>
<feature type="compositionally biased region" description="Gly residues" evidence="1">
    <location>
        <begin position="34"/>
        <end position="47"/>
    </location>
</feature>
<comment type="caution">
    <text evidence="2">The sequence shown here is derived from an EMBL/GenBank/DDBJ whole genome shotgun (WGS) entry which is preliminary data.</text>
</comment>
<organism evidence="2 3">
    <name type="scientific">Paenarthrobacter nitroguajacolicus</name>
    <name type="common">Arthrobacter nitroguajacolicus</name>
    <dbReference type="NCBI Taxonomy" id="211146"/>
    <lineage>
        <taxon>Bacteria</taxon>
        <taxon>Bacillati</taxon>
        <taxon>Actinomycetota</taxon>
        <taxon>Actinomycetes</taxon>
        <taxon>Micrococcales</taxon>
        <taxon>Micrococcaceae</taxon>
        <taxon>Paenarthrobacter</taxon>
    </lineage>
</organism>
<protein>
    <submittedName>
        <fullName evidence="2">Uncharacterized protein</fullName>
    </submittedName>
</protein>
<accession>A0A558GNN9</accession>
<evidence type="ECO:0000313" key="3">
    <source>
        <dbReference type="Proteomes" id="UP000316500"/>
    </source>
</evidence>
<evidence type="ECO:0000256" key="1">
    <source>
        <dbReference type="SAM" id="MobiDB-lite"/>
    </source>
</evidence>
<feature type="compositionally biased region" description="Polar residues" evidence="1">
    <location>
        <begin position="1"/>
        <end position="15"/>
    </location>
</feature>
<feature type="region of interest" description="Disordered" evidence="1">
    <location>
        <begin position="1"/>
        <end position="85"/>
    </location>
</feature>
<evidence type="ECO:0000313" key="2">
    <source>
        <dbReference type="EMBL" id="TVU58466.1"/>
    </source>
</evidence>